<reference evidence="1 2" key="1">
    <citation type="submission" date="2016-12" db="EMBL/GenBank/DDBJ databases">
        <authorList>
            <person name="Song W.-J."/>
            <person name="Kurnit D.M."/>
        </authorList>
    </citation>
    <scope>NUCLEOTIDE SEQUENCE [LARGE SCALE GENOMIC DNA]</scope>
    <source>
        <strain evidence="1 2">STM7296</strain>
    </source>
</reference>
<accession>A0A1N7RRI8</accession>
<dbReference type="Proteomes" id="UP000187012">
    <property type="component" value="Unassembled WGS sequence"/>
</dbReference>
<evidence type="ECO:0000313" key="1">
    <source>
        <dbReference type="EMBL" id="SIT37718.1"/>
    </source>
</evidence>
<gene>
    <name evidence="1" type="ORF">BN2475_120173</name>
</gene>
<dbReference type="EMBL" id="CYGX02000012">
    <property type="protein sequence ID" value="SIT37718.1"/>
    <property type="molecule type" value="Genomic_DNA"/>
</dbReference>
<dbReference type="AlphaFoldDB" id="A0A1N7RRI8"/>
<proteinExistence type="predicted"/>
<name>A0A1N7RRI8_9BURK</name>
<evidence type="ECO:0000313" key="2">
    <source>
        <dbReference type="Proteomes" id="UP000187012"/>
    </source>
</evidence>
<organism evidence="1 2">
    <name type="scientific">Paraburkholderia ribeironis</name>
    <dbReference type="NCBI Taxonomy" id="1247936"/>
    <lineage>
        <taxon>Bacteria</taxon>
        <taxon>Pseudomonadati</taxon>
        <taxon>Pseudomonadota</taxon>
        <taxon>Betaproteobacteria</taxon>
        <taxon>Burkholderiales</taxon>
        <taxon>Burkholderiaceae</taxon>
        <taxon>Paraburkholderia</taxon>
    </lineage>
</organism>
<protein>
    <submittedName>
        <fullName evidence="1">Uncharacterized protein</fullName>
    </submittedName>
</protein>
<keyword evidence="2" id="KW-1185">Reference proteome</keyword>
<sequence>MFSAPTTTSPALPAMPERKDLARLSLSEAAFCELEADKEFDPLEVEYETFWVKLLASSANAPGAAAIKTPMNIPATTRVQAWVRFLRCIGL</sequence>